<dbReference type="EMBL" id="JACLYY010000002">
    <property type="protein sequence ID" value="MBM6737194.1"/>
    <property type="molecule type" value="Genomic_DNA"/>
</dbReference>
<evidence type="ECO:0000259" key="2">
    <source>
        <dbReference type="PROSITE" id="PS51085"/>
    </source>
</evidence>
<dbReference type="CDD" id="cd00207">
    <property type="entry name" value="fer2"/>
    <property type="match status" value="1"/>
</dbReference>
<dbReference type="InterPro" id="IPR001041">
    <property type="entry name" value="2Fe-2S_ferredoxin-type"/>
</dbReference>
<dbReference type="Pfam" id="PF00111">
    <property type="entry name" value="Fer2"/>
    <property type="match status" value="1"/>
</dbReference>
<dbReference type="InterPro" id="IPR052911">
    <property type="entry name" value="Corrinoid_activation_enz"/>
</dbReference>
<dbReference type="Gene3D" id="3.30.420.480">
    <property type="entry name" value="Domain of unknown function (DUF4445)"/>
    <property type="match status" value="1"/>
</dbReference>
<dbReference type="InterPro" id="IPR012675">
    <property type="entry name" value="Beta-grasp_dom_sf"/>
</dbReference>
<dbReference type="Pfam" id="PF14574">
    <property type="entry name" value="RACo_C_ter"/>
    <property type="match status" value="1"/>
</dbReference>
<dbReference type="RefSeq" id="WP_205155725.1">
    <property type="nucleotide sequence ID" value="NZ_JACLYY010000002.1"/>
</dbReference>
<dbReference type="SUPFAM" id="SSF56507">
    <property type="entry name" value="Methionine synthase activation domain-like"/>
    <property type="match status" value="1"/>
</dbReference>
<sequence length="723" mass="79305">MRYTDFHIHISKEEVCRLVDGEKSGLQKMLEEELEEMLPEARRRLDPAAFLGFGDEEEALYVITTVGADLSDWSGQLFKEGDCVRAMLADALADVCLFQMDRQLREEVLRLCRRRGKGIARRLEAHQDAPMELQRKAFHVTGAGQYGMEITEGLMYRPVKSACQVFLLSDERDQFFWEHDCSGCSNTSCRMRRGRPVVLTVEAREKGGQESRQVKGHVERGKSILETLGEWGIPLASPCGGRGTCGKCRIRILEGQMPVTEADRRFFSEEELEAGLRLVCRAIPEGDCRICLEGPGEDGFFIPESRMSRDHGRRGAESPEEEKRAVGKAVAVDIGTTTLAMELVDPATGRIEGSYTALNPQRRYGADVIARIQAAGEGKGSQMQACIREALREGLDALTEKGEARIRQMVIGANTTMVHLLMGYPCSSLGVWPFEPYDISSVDGDSREVLGDETGEFAVHIFPGVSAYIGGDITAGLYALGFHETERIRILVDLGTNGEMAVGNRDRILAASAAAGPAFEGGNITCGTGSIPGAICGVRWNGRQMELRTIGGESPAGICGTGIIETAYEMRRAGVLDETGRLEEPWDEEGFPLDEAGRIRIFQEDIRELQLAKAAVRAGLETLLIAYGIRAEDVDAFCIAGGFGCQLDMEKAAGIGLLPEEAVGKADPAGNTSLAGALRWLREEKGGETADRLAGYVREVPLSANKDFQRFYMEYMYFGEDEE</sequence>
<dbReference type="InterPro" id="IPR036010">
    <property type="entry name" value="2Fe-2S_ferredoxin-like_sf"/>
</dbReference>
<dbReference type="Gene3D" id="3.40.109.40">
    <property type="match status" value="1"/>
</dbReference>
<feature type="compositionally biased region" description="Basic and acidic residues" evidence="1">
    <location>
        <begin position="306"/>
        <end position="325"/>
    </location>
</feature>
<dbReference type="Gene3D" id="3.10.20.30">
    <property type="match status" value="1"/>
</dbReference>
<accession>A0ABS2E6E3</accession>
<dbReference type="SUPFAM" id="SSF54292">
    <property type="entry name" value="2Fe-2S ferredoxin-like"/>
    <property type="match status" value="1"/>
</dbReference>
<dbReference type="Pfam" id="PF17651">
    <property type="entry name" value="Raco_middle"/>
    <property type="match status" value="1"/>
</dbReference>
<evidence type="ECO:0000313" key="4">
    <source>
        <dbReference type="Proteomes" id="UP000716906"/>
    </source>
</evidence>
<reference evidence="3 4" key="1">
    <citation type="journal article" date="2021" name="Sci. Rep.">
        <title>The distribution of antibiotic resistance genes in chicken gut microbiota commensals.</title>
        <authorList>
            <person name="Juricova H."/>
            <person name="Matiasovicova J."/>
            <person name="Kubasova T."/>
            <person name="Cejkova D."/>
            <person name="Rychlik I."/>
        </authorList>
    </citation>
    <scope>NUCLEOTIDE SEQUENCE [LARGE SCALE GENOMIC DNA]</scope>
    <source>
        <strain evidence="3 4">An773</strain>
    </source>
</reference>
<keyword evidence="4" id="KW-1185">Reference proteome</keyword>
<dbReference type="PANTHER" id="PTHR42895">
    <property type="entry name" value="IRON-SULFUR CLUSTER-BINDING PROTEIN-RELATED"/>
    <property type="match status" value="1"/>
</dbReference>
<gene>
    <name evidence="3" type="ORF">H7U36_03605</name>
</gene>
<feature type="region of interest" description="Disordered" evidence="1">
    <location>
        <begin position="302"/>
        <end position="325"/>
    </location>
</feature>
<evidence type="ECO:0000313" key="3">
    <source>
        <dbReference type="EMBL" id="MBM6737194.1"/>
    </source>
</evidence>
<dbReference type="InterPro" id="IPR027980">
    <property type="entry name" value="RACo_C"/>
</dbReference>
<dbReference type="PROSITE" id="PS51085">
    <property type="entry name" value="2FE2S_FER_2"/>
    <property type="match status" value="1"/>
</dbReference>
<name>A0ABS2E6E3_9FIRM</name>
<comment type="caution">
    <text evidence="3">The sequence shown here is derived from an EMBL/GenBank/DDBJ whole genome shotgun (WGS) entry which is preliminary data.</text>
</comment>
<dbReference type="InterPro" id="IPR037010">
    <property type="entry name" value="VitB12-dep_Met_synth_activ_sf"/>
</dbReference>
<protein>
    <submittedName>
        <fullName evidence="3">DUF4445 domain-containing protein</fullName>
    </submittedName>
</protein>
<evidence type="ECO:0000256" key="1">
    <source>
        <dbReference type="SAM" id="MobiDB-lite"/>
    </source>
</evidence>
<proteinExistence type="predicted"/>
<feature type="domain" description="2Fe-2S ferredoxin-type" evidence="2">
    <location>
        <begin position="195"/>
        <end position="296"/>
    </location>
</feature>
<dbReference type="PANTHER" id="PTHR42895:SF1">
    <property type="entry name" value="IRON-SULFUR CLUSTER PROTEIN"/>
    <property type="match status" value="1"/>
</dbReference>
<dbReference type="InterPro" id="IPR041414">
    <property type="entry name" value="Raco-like_middle"/>
</dbReference>
<organism evidence="3 4">
    <name type="scientific">Faecalicatena fissicatena</name>
    <dbReference type="NCBI Taxonomy" id="290055"/>
    <lineage>
        <taxon>Bacteria</taxon>
        <taxon>Bacillati</taxon>
        <taxon>Bacillota</taxon>
        <taxon>Clostridia</taxon>
        <taxon>Lachnospirales</taxon>
        <taxon>Lachnospiraceae</taxon>
        <taxon>Faecalicatena</taxon>
    </lineage>
</organism>
<dbReference type="Proteomes" id="UP000716906">
    <property type="component" value="Unassembled WGS sequence"/>
</dbReference>
<dbReference type="InterPro" id="IPR042259">
    <property type="entry name" value="Raco-like_middle_sf"/>
</dbReference>